<dbReference type="PANTHER" id="PTHR38755">
    <property type="entry name" value="5,10-METHYLENETETRAHYDROFOLATE REDUCTASE"/>
    <property type="match status" value="1"/>
</dbReference>
<name>A0A1E3X5W4_9BACT</name>
<evidence type="ECO:0000313" key="3">
    <source>
        <dbReference type="Proteomes" id="UP000094056"/>
    </source>
</evidence>
<organism evidence="2 3">
    <name type="scientific">Candidatus Scalindua rubra</name>
    <dbReference type="NCBI Taxonomy" id="1872076"/>
    <lineage>
        <taxon>Bacteria</taxon>
        <taxon>Pseudomonadati</taxon>
        <taxon>Planctomycetota</taxon>
        <taxon>Candidatus Brocadiia</taxon>
        <taxon>Candidatus Brocadiales</taxon>
        <taxon>Candidatus Scalinduaceae</taxon>
        <taxon>Candidatus Scalindua</taxon>
    </lineage>
</organism>
<sequence length="225" mass="24829">MIVAESKPFPEINELVKGYNKICVIGCGDCVSVCHTGGQKQVEELALKLRIAAKREGRKLEVKEDTVLRQCEQEYVEPIGDYVNDYDAVVSIACGVGVQTLAEKFTPTRVFPGVNTTFIGAPVEPGLFLERCAGCGDCVLDETGGFCPVSRCSKSLLNGPCGGSVGGKCEVSKDIPCVWQQIYDQLDKQQIMHYMDDIRPPKKWSLSTGSFPRKFELKHLQMEKE</sequence>
<dbReference type="PATRIC" id="fig|1872076.5.peg.4700"/>
<accession>A0A1E3X5W4</accession>
<evidence type="ECO:0000313" key="2">
    <source>
        <dbReference type="EMBL" id="ODS30949.1"/>
    </source>
</evidence>
<comment type="caution">
    <text evidence="2">The sequence shown here is derived from an EMBL/GenBank/DDBJ whole genome shotgun (WGS) entry which is preliminary data.</text>
</comment>
<protein>
    <recommendedName>
        <fullName evidence="1">4Fe-4S ferredoxin-type domain-containing protein</fullName>
    </recommendedName>
</protein>
<evidence type="ECO:0000259" key="1">
    <source>
        <dbReference type="PROSITE" id="PS51379"/>
    </source>
</evidence>
<dbReference type="AlphaFoldDB" id="A0A1E3X5W4"/>
<dbReference type="PROSITE" id="PS51379">
    <property type="entry name" value="4FE4S_FER_2"/>
    <property type="match status" value="1"/>
</dbReference>
<dbReference type="Proteomes" id="UP000094056">
    <property type="component" value="Unassembled WGS sequence"/>
</dbReference>
<dbReference type="PANTHER" id="PTHR38755:SF1">
    <property type="entry name" value="METHYLENE-TETRAHYDROFOLATE REDUCTASE C-TERMINAL DOMAIN-CONTAINING PROTEIN"/>
    <property type="match status" value="1"/>
</dbReference>
<proteinExistence type="predicted"/>
<feature type="domain" description="4Fe-4S ferredoxin-type" evidence="1">
    <location>
        <begin position="13"/>
        <end position="44"/>
    </location>
</feature>
<dbReference type="EMBL" id="MAYW01000158">
    <property type="protein sequence ID" value="ODS30949.1"/>
    <property type="molecule type" value="Genomic_DNA"/>
</dbReference>
<dbReference type="InterPro" id="IPR022026">
    <property type="entry name" value="DUF5981"/>
</dbReference>
<dbReference type="Pfam" id="PF12225">
    <property type="entry name" value="DUF5981"/>
    <property type="match status" value="1"/>
</dbReference>
<reference evidence="2 3" key="1">
    <citation type="submission" date="2016-07" db="EMBL/GenBank/DDBJ databases">
        <title>Draft genome of Scalindua rubra, obtained from a brine-seawater interface in the Red Sea, sheds light on salt adaptation in anammox bacteria.</title>
        <authorList>
            <person name="Speth D.R."/>
            <person name="Lagkouvardos I."/>
            <person name="Wang Y."/>
            <person name="Qian P.-Y."/>
            <person name="Dutilh B.E."/>
            <person name="Jetten M.S."/>
        </authorList>
    </citation>
    <scope>NUCLEOTIDE SEQUENCE [LARGE SCALE GENOMIC DNA]</scope>
    <source>
        <strain evidence="2">BSI-1</strain>
    </source>
</reference>
<gene>
    <name evidence="2" type="ORF">SCARUB_03937</name>
</gene>
<dbReference type="InterPro" id="IPR017896">
    <property type="entry name" value="4Fe4S_Fe-S-bd"/>
</dbReference>